<proteinExistence type="predicted"/>
<dbReference type="Pfam" id="PF00355">
    <property type="entry name" value="Rieske"/>
    <property type="match status" value="1"/>
</dbReference>
<dbReference type="EC" id="1.20.9.1" evidence="9"/>
<accession>A0ABT6VJ91</accession>
<keyword evidence="2" id="KW-0479">Metal-binding</keyword>
<dbReference type="InterPro" id="IPR036922">
    <property type="entry name" value="Rieske_2Fe-2S_sf"/>
</dbReference>
<evidence type="ECO:0000256" key="2">
    <source>
        <dbReference type="ARBA" id="ARBA00022723"/>
    </source>
</evidence>
<keyword evidence="9" id="KW-0560">Oxidoreductase</keyword>
<dbReference type="NCBIfam" id="TIGR02694">
    <property type="entry name" value="arsenite_ox_S"/>
    <property type="match status" value="1"/>
</dbReference>
<protein>
    <submittedName>
        <fullName evidence="9">Arsenate reductase (Azurin) small subunit</fullName>
        <ecNumber evidence="9">1.20.9.1</ecNumber>
    </submittedName>
</protein>
<evidence type="ECO:0000256" key="6">
    <source>
        <dbReference type="ARBA" id="ARBA00023157"/>
    </source>
</evidence>
<evidence type="ECO:0000256" key="1">
    <source>
        <dbReference type="ARBA" id="ARBA00022714"/>
    </source>
</evidence>
<keyword evidence="4" id="KW-0408">Iron</keyword>
<keyword evidence="10" id="KW-1185">Reference proteome</keyword>
<dbReference type="NCBIfam" id="TIGR01409">
    <property type="entry name" value="TAT_signal_seq"/>
    <property type="match status" value="1"/>
</dbReference>
<dbReference type="InterPro" id="IPR014349">
    <property type="entry name" value="Rieske_Fe-S_prot"/>
</dbReference>
<dbReference type="GO" id="GO:0050611">
    <property type="term" value="F:arsenate reductase (azurin) activity"/>
    <property type="evidence" value="ECO:0007669"/>
    <property type="project" value="UniProtKB-EC"/>
</dbReference>
<evidence type="ECO:0000256" key="7">
    <source>
        <dbReference type="SAM" id="SignalP"/>
    </source>
</evidence>
<keyword evidence="3 7" id="KW-0732">Signal</keyword>
<dbReference type="PROSITE" id="PS51296">
    <property type="entry name" value="RIESKE"/>
    <property type="match status" value="1"/>
</dbReference>
<dbReference type="Proteomes" id="UP001244242">
    <property type="component" value="Unassembled WGS sequence"/>
</dbReference>
<dbReference type="EMBL" id="JASCQO010000035">
    <property type="protein sequence ID" value="MDI5934048.1"/>
    <property type="molecule type" value="Genomic_DNA"/>
</dbReference>
<dbReference type="InterPro" id="IPR014067">
    <property type="entry name" value="AioB/IdrB_ssu"/>
</dbReference>
<dbReference type="RefSeq" id="WP_282721530.1">
    <property type="nucleotide sequence ID" value="NZ_JASCQO010000035.1"/>
</dbReference>
<sequence>MSQLSRRNFLKLTGSSAAVGTLSLTTPIAHAQPDKSHPAVGNTTLPYPREVVAWLGELTINQPLSFNYPDDRSPCVAIRKGREVKGGVGPQRDVVAYSTQCTHMGCPVNYDQESETFKCPCHYSIFDPDNAGQMVIGQATENLPRITLEYDEAEDAILAVSVDGLIYGRQANII</sequence>
<evidence type="ECO:0000313" key="10">
    <source>
        <dbReference type="Proteomes" id="UP001244242"/>
    </source>
</evidence>
<comment type="caution">
    <text evidence="9">The sequence shown here is derived from an EMBL/GenBank/DDBJ whole genome shotgun (WGS) entry which is preliminary data.</text>
</comment>
<evidence type="ECO:0000313" key="9">
    <source>
        <dbReference type="EMBL" id="MDI5934048.1"/>
    </source>
</evidence>
<name>A0ABT6VJ91_9GAMM</name>
<evidence type="ECO:0000259" key="8">
    <source>
        <dbReference type="PROSITE" id="PS51296"/>
    </source>
</evidence>
<keyword evidence="5" id="KW-0411">Iron-sulfur</keyword>
<feature type="signal peptide" evidence="7">
    <location>
        <begin position="1"/>
        <end position="31"/>
    </location>
</feature>
<dbReference type="PROSITE" id="PS51318">
    <property type="entry name" value="TAT"/>
    <property type="match status" value="1"/>
</dbReference>
<keyword evidence="6" id="KW-1015">Disulfide bond</keyword>
<dbReference type="InterPro" id="IPR017941">
    <property type="entry name" value="Rieske_2Fe-2S"/>
</dbReference>
<evidence type="ECO:0000256" key="4">
    <source>
        <dbReference type="ARBA" id="ARBA00023004"/>
    </source>
</evidence>
<evidence type="ECO:0000256" key="3">
    <source>
        <dbReference type="ARBA" id="ARBA00022729"/>
    </source>
</evidence>
<feature type="domain" description="Rieske" evidence="8">
    <location>
        <begin position="61"/>
        <end position="157"/>
    </location>
</feature>
<gene>
    <name evidence="9" type="ORF">QLQ84_09630</name>
</gene>
<dbReference type="InterPro" id="IPR019546">
    <property type="entry name" value="TAT_signal_bac_arc"/>
</dbReference>
<dbReference type="InterPro" id="IPR006311">
    <property type="entry name" value="TAT_signal"/>
</dbReference>
<evidence type="ECO:0000256" key="5">
    <source>
        <dbReference type="ARBA" id="ARBA00023014"/>
    </source>
</evidence>
<keyword evidence="1" id="KW-0001">2Fe-2S</keyword>
<dbReference type="Gene3D" id="2.102.10.10">
    <property type="entry name" value="Rieske [2Fe-2S] iron-sulphur domain"/>
    <property type="match status" value="1"/>
</dbReference>
<organism evidence="9 10">
    <name type="scientific">Halomonas kalidii</name>
    <dbReference type="NCBI Taxonomy" id="3043293"/>
    <lineage>
        <taxon>Bacteria</taxon>
        <taxon>Pseudomonadati</taxon>
        <taxon>Pseudomonadota</taxon>
        <taxon>Gammaproteobacteria</taxon>
        <taxon>Oceanospirillales</taxon>
        <taxon>Halomonadaceae</taxon>
        <taxon>Halomonas</taxon>
    </lineage>
</organism>
<dbReference type="PANTHER" id="PTHR10134">
    <property type="entry name" value="CYTOCHROME B-C1 COMPLEX SUBUNIT RIESKE, MITOCHONDRIAL"/>
    <property type="match status" value="1"/>
</dbReference>
<feature type="chain" id="PRO_5047413127" evidence="7">
    <location>
        <begin position="32"/>
        <end position="174"/>
    </location>
</feature>
<dbReference type="SUPFAM" id="SSF50022">
    <property type="entry name" value="ISP domain"/>
    <property type="match status" value="1"/>
</dbReference>
<reference evidence="9 10" key="1">
    <citation type="submission" date="2023-04" db="EMBL/GenBank/DDBJ databases">
        <title>Halomonas strains isolated from rhizosphere soil.</title>
        <authorList>
            <person name="Xu L."/>
            <person name="Sun J.-Q."/>
        </authorList>
    </citation>
    <scope>NUCLEOTIDE SEQUENCE [LARGE SCALE GENOMIC DNA]</scope>
    <source>
        <strain evidence="9 10">LN1S58</strain>
    </source>
</reference>